<proteinExistence type="predicted"/>
<dbReference type="Proteomes" id="UP000275078">
    <property type="component" value="Unassembled WGS sequence"/>
</dbReference>
<feature type="region of interest" description="Disordered" evidence="1">
    <location>
        <begin position="152"/>
        <end position="176"/>
    </location>
</feature>
<dbReference type="AlphaFoldDB" id="A0A3N4HL39"/>
<evidence type="ECO:0000256" key="1">
    <source>
        <dbReference type="SAM" id="MobiDB-lite"/>
    </source>
</evidence>
<sequence>MITEANEFTRTRSNHTSKDTSTIQGAPYIHTTACFQQALSDPSEDMTWYVGVPSATERTSAKAHQIAKLRRSIEFERYTQNRYSPLTPARMRSGQKYEKILIQNHMTFERESGRHLGNQDYESTTTTKLYSHDWISSSLYTMVPATHDAQSHSYEHMQLPSKERMRDKRTLRFSSI</sequence>
<evidence type="ECO:0000313" key="2">
    <source>
        <dbReference type="EMBL" id="RPA74535.1"/>
    </source>
</evidence>
<dbReference type="EMBL" id="ML119787">
    <property type="protein sequence ID" value="RPA74535.1"/>
    <property type="molecule type" value="Genomic_DNA"/>
</dbReference>
<evidence type="ECO:0000313" key="3">
    <source>
        <dbReference type="Proteomes" id="UP000275078"/>
    </source>
</evidence>
<name>A0A3N4HL39_ASCIM</name>
<gene>
    <name evidence="2" type="ORF">BJ508DRAFT_312764</name>
</gene>
<feature type="compositionally biased region" description="Basic and acidic residues" evidence="1">
    <location>
        <begin position="152"/>
        <end position="170"/>
    </location>
</feature>
<protein>
    <submittedName>
        <fullName evidence="2">Uncharacterized protein</fullName>
    </submittedName>
</protein>
<feature type="region of interest" description="Disordered" evidence="1">
    <location>
        <begin position="1"/>
        <end position="24"/>
    </location>
</feature>
<keyword evidence="3" id="KW-1185">Reference proteome</keyword>
<organism evidence="2 3">
    <name type="scientific">Ascobolus immersus RN42</name>
    <dbReference type="NCBI Taxonomy" id="1160509"/>
    <lineage>
        <taxon>Eukaryota</taxon>
        <taxon>Fungi</taxon>
        <taxon>Dikarya</taxon>
        <taxon>Ascomycota</taxon>
        <taxon>Pezizomycotina</taxon>
        <taxon>Pezizomycetes</taxon>
        <taxon>Pezizales</taxon>
        <taxon>Ascobolaceae</taxon>
        <taxon>Ascobolus</taxon>
    </lineage>
</organism>
<reference evidence="2 3" key="1">
    <citation type="journal article" date="2018" name="Nat. Ecol. Evol.">
        <title>Pezizomycetes genomes reveal the molecular basis of ectomycorrhizal truffle lifestyle.</title>
        <authorList>
            <person name="Murat C."/>
            <person name="Payen T."/>
            <person name="Noel B."/>
            <person name="Kuo A."/>
            <person name="Morin E."/>
            <person name="Chen J."/>
            <person name="Kohler A."/>
            <person name="Krizsan K."/>
            <person name="Balestrini R."/>
            <person name="Da Silva C."/>
            <person name="Montanini B."/>
            <person name="Hainaut M."/>
            <person name="Levati E."/>
            <person name="Barry K.W."/>
            <person name="Belfiori B."/>
            <person name="Cichocki N."/>
            <person name="Clum A."/>
            <person name="Dockter R.B."/>
            <person name="Fauchery L."/>
            <person name="Guy J."/>
            <person name="Iotti M."/>
            <person name="Le Tacon F."/>
            <person name="Lindquist E.A."/>
            <person name="Lipzen A."/>
            <person name="Malagnac F."/>
            <person name="Mello A."/>
            <person name="Molinier V."/>
            <person name="Miyauchi S."/>
            <person name="Poulain J."/>
            <person name="Riccioni C."/>
            <person name="Rubini A."/>
            <person name="Sitrit Y."/>
            <person name="Splivallo R."/>
            <person name="Traeger S."/>
            <person name="Wang M."/>
            <person name="Zifcakova L."/>
            <person name="Wipf D."/>
            <person name="Zambonelli A."/>
            <person name="Paolocci F."/>
            <person name="Nowrousian M."/>
            <person name="Ottonello S."/>
            <person name="Baldrian P."/>
            <person name="Spatafora J.W."/>
            <person name="Henrissat B."/>
            <person name="Nagy L.G."/>
            <person name="Aury J.M."/>
            <person name="Wincker P."/>
            <person name="Grigoriev I.V."/>
            <person name="Bonfante P."/>
            <person name="Martin F.M."/>
        </authorList>
    </citation>
    <scope>NUCLEOTIDE SEQUENCE [LARGE SCALE GENOMIC DNA]</scope>
    <source>
        <strain evidence="2 3">RN42</strain>
    </source>
</reference>
<accession>A0A3N4HL39</accession>